<accession>A0A6A4VER8</accession>
<dbReference type="PRINTS" id="PR01415">
    <property type="entry name" value="ANKYRIN"/>
</dbReference>
<dbReference type="Pfam" id="PF00023">
    <property type="entry name" value="Ank"/>
    <property type="match status" value="1"/>
</dbReference>
<dbReference type="SMART" id="SM00248">
    <property type="entry name" value="ANK"/>
    <property type="match status" value="8"/>
</dbReference>
<comment type="caution">
    <text evidence="8">The sequence shown here is derived from an EMBL/GenBank/DDBJ whole genome shotgun (WGS) entry which is preliminary data.</text>
</comment>
<dbReference type="PROSITE" id="PS50297">
    <property type="entry name" value="ANK_REP_REGION"/>
    <property type="match status" value="4"/>
</dbReference>
<dbReference type="InterPro" id="IPR002110">
    <property type="entry name" value="Ankyrin_rpt"/>
</dbReference>
<dbReference type="FunFam" id="1.25.40.20:FF:000264">
    <property type="entry name" value="Fem-1 homolog B"/>
    <property type="match status" value="1"/>
</dbReference>
<keyword evidence="9" id="KW-1185">Reference proteome</keyword>
<keyword evidence="2" id="KW-0677">Repeat</keyword>
<feature type="repeat" description="ANK" evidence="7">
    <location>
        <begin position="92"/>
        <end position="124"/>
    </location>
</feature>
<feature type="repeat" description="ANK" evidence="7">
    <location>
        <begin position="158"/>
        <end position="190"/>
    </location>
</feature>
<feature type="repeat" description="ANK" evidence="7">
    <location>
        <begin position="191"/>
        <end position="218"/>
    </location>
</feature>
<organism evidence="8 9">
    <name type="scientific">Amphibalanus amphitrite</name>
    <name type="common">Striped barnacle</name>
    <name type="synonym">Balanus amphitrite</name>
    <dbReference type="NCBI Taxonomy" id="1232801"/>
    <lineage>
        <taxon>Eukaryota</taxon>
        <taxon>Metazoa</taxon>
        <taxon>Ecdysozoa</taxon>
        <taxon>Arthropoda</taxon>
        <taxon>Crustacea</taxon>
        <taxon>Multicrustacea</taxon>
        <taxon>Cirripedia</taxon>
        <taxon>Thoracica</taxon>
        <taxon>Thoracicalcarea</taxon>
        <taxon>Balanomorpha</taxon>
        <taxon>Balanoidea</taxon>
        <taxon>Balanidae</taxon>
        <taxon>Amphibalaninae</taxon>
        <taxon>Amphibalanus</taxon>
    </lineage>
</organism>
<evidence type="ECO:0000256" key="6">
    <source>
        <dbReference type="ARBA" id="ARBA00072197"/>
    </source>
</evidence>
<proteinExistence type="inferred from homology"/>
<dbReference type="GO" id="GO:0043161">
    <property type="term" value="P:proteasome-mediated ubiquitin-dependent protein catabolic process"/>
    <property type="evidence" value="ECO:0007669"/>
    <property type="project" value="UniProtKB-ARBA"/>
</dbReference>
<comment type="similarity">
    <text evidence="5">Belongs to the fem-1 family.</text>
</comment>
<dbReference type="AlphaFoldDB" id="A0A6A4VER8"/>
<keyword evidence="3" id="KW-0833">Ubl conjugation pathway</keyword>
<evidence type="ECO:0000256" key="3">
    <source>
        <dbReference type="ARBA" id="ARBA00022786"/>
    </source>
</evidence>
<dbReference type="SUPFAM" id="SSF48403">
    <property type="entry name" value="Ankyrin repeat"/>
    <property type="match status" value="2"/>
</dbReference>
<gene>
    <name evidence="8" type="primary">FEM1B_1</name>
    <name evidence="8" type="ORF">FJT64_012787</name>
</gene>
<feature type="repeat" description="ANK" evidence="7">
    <location>
        <begin position="125"/>
        <end position="157"/>
    </location>
</feature>
<dbReference type="Pfam" id="PF12796">
    <property type="entry name" value="Ank_2"/>
    <property type="match status" value="2"/>
</dbReference>
<dbReference type="Gene3D" id="1.25.40.20">
    <property type="entry name" value="Ankyrin repeat-containing domain"/>
    <property type="match status" value="3"/>
</dbReference>
<dbReference type="EMBL" id="VIIS01002074">
    <property type="protein sequence ID" value="KAF0288898.1"/>
    <property type="molecule type" value="Genomic_DNA"/>
</dbReference>
<dbReference type="PANTHER" id="PTHR24173">
    <property type="entry name" value="ANKYRIN REPEAT CONTAINING"/>
    <property type="match status" value="1"/>
</dbReference>
<dbReference type="OrthoDB" id="4429489at2759"/>
<comment type="pathway">
    <text evidence="1">Protein modification; protein ubiquitination.</text>
</comment>
<evidence type="ECO:0000313" key="9">
    <source>
        <dbReference type="Proteomes" id="UP000440578"/>
    </source>
</evidence>
<evidence type="ECO:0000256" key="5">
    <source>
        <dbReference type="ARBA" id="ARBA00038500"/>
    </source>
</evidence>
<name>A0A6A4VER8_AMPAM</name>
<evidence type="ECO:0000313" key="8">
    <source>
        <dbReference type="EMBL" id="KAF0288898.1"/>
    </source>
</evidence>
<evidence type="ECO:0000256" key="2">
    <source>
        <dbReference type="ARBA" id="ARBA00022737"/>
    </source>
</evidence>
<dbReference type="PROSITE" id="PS50088">
    <property type="entry name" value="ANK_REPEAT"/>
    <property type="match status" value="4"/>
</dbReference>
<evidence type="ECO:0000256" key="4">
    <source>
        <dbReference type="ARBA" id="ARBA00023043"/>
    </source>
</evidence>
<evidence type="ECO:0000256" key="1">
    <source>
        <dbReference type="ARBA" id="ARBA00004906"/>
    </source>
</evidence>
<protein>
    <recommendedName>
        <fullName evidence="6">Protein fem-1 homolog B</fullName>
    </recommendedName>
</protein>
<sequence>MEASAPSSLTYRVFFAARDGLTITLYALLADKPPDAVRRALSQAVEDSGQRCAALLIAARNGHNKTVKMLLEKFRADLEQEGRVKFDDFTIDGASPLWCAAGAGHFAVVQTLVSAGADVNHPTATLSTPLRAACFDGRLDIVQYLVEHGADIHLANKYNNTCLMISAFKGHDDIVEYLVSRGAELDRRTNCGATALHFAAESGHVSIVRLLLARGASLLPNELGLTPPLAAAERTQEAAVRLLLEHCPLTVAERIDVLELMGATFANDKDNYSLERSYELLREAMVLREAHGVPKRPGSPVAAYQNHRECTSLTELEAARAQPDLLHMESLVIRERVLGTANPEIPHSIIYRGAVFADSARFDRCLELWQRALTLKQATRTSAAKDLLRFAQVFSQMVFVGVSFSFSCLVQVLASCVQEIELNLSKIASPGPKDDPAALQDELEGNMTTVLYMLMIANRLLPSATADQELDVCRAGYRLCQMDQVTRRGRSLLHMVTFADTPVDDFHTSNICKFPCAATARLLIRCGADVNCRDADGNTPLHLIVGYQKPISDFLTLHSIIVALVEAGAHIDACNVSGRTPFESATTGVAEIILRTQSKLSLKCLAARVVARHRIPYTGCVPRDLESFIELHGPAGHADRVDGGRGGRDSQLKTI</sequence>
<dbReference type="InterPro" id="IPR036770">
    <property type="entry name" value="Ankyrin_rpt-contain_sf"/>
</dbReference>
<reference evidence="8 9" key="1">
    <citation type="submission" date="2019-07" db="EMBL/GenBank/DDBJ databases">
        <title>Draft genome assembly of a fouling barnacle, Amphibalanus amphitrite (Darwin, 1854): The first reference genome for Thecostraca.</title>
        <authorList>
            <person name="Kim W."/>
        </authorList>
    </citation>
    <scope>NUCLEOTIDE SEQUENCE [LARGE SCALE GENOMIC DNA]</scope>
    <source>
        <strain evidence="8">SNU_AA5</strain>
        <tissue evidence="8">Soma without cirri and trophi</tissue>
    </source>
</reference>
<dbReference type="GO" id="GO:0003006">
    <property type="term" value="P:developmental process involved in reproduction"/>
    <property type="evidence" value="ECO:0007669"/>
    <property type="project" value="UniProtKB-ARBA"/>
</dbReference>
<dbReference type="Proteomes" id="UP000440578">
    <property type="component" value="Unassembled WGS sequence"/>
</dbReference>
<evidence type="ECO:0000256" key="7">
    <source>
        <dbReference type="PROSITE-ProRule" id="PRU00023"/>
    </source>
</evidence>
<keyword evidence="4 7" id="KW-0040">ANK repeat</keyword>
<dbReference type="PANTHER" id="PTHR24173:SF78">
    <property type="entry name" value="PROTEIN FEM-1 HOMOLOG B"/>
    <property type="match status" value="1"/>
</dbReference>